<evidence type="ECO:0000256" key="5">
    <source>
        <dbReference type="SAM" id="Phobius"/>
    </source>
</evidence>
<dbReference type="GO" id="GO:0016020">
    <property type="term" value="C:membrane"/>
    <property type="evidence" value="ECO:0007669"/>
    <property type="project" value="UniProtKB-SubCell"/>
</dbReference>
<dbReference type="GO" id="GO:0022857">
    <property type="term" value="F:transmembrane transporter activity"/>
    <property type="evidence" value="ECO:0007669"/>
    <property type="project" value="InterPro"/>
</dbReference>
<feature type="domain" description="Major facilitator superfamily (MFS) profile" evidence="6">
    <location>
        <begin position="149"/>
        <end position="571"/>
    </location>
</feature>
<dbReference type="SUPFAM" id="SSF103473">
    <property type="entry name" value="MFS general substrate transporter"/>
    <property type="match status" value="1"/>
</dbReference>
<feature type="transmembrane region" description="Helical" evidence="5">
    <location>
        <begin position="546"/>
        <end position="566"/>
    </location>
</feature>
<feature type="transmembrane region" description="Helical" evidence="5">
    <location>
        <begin position="249"/>
        <end position="271"/>
    </location>
</feature>
<comment type="caution">
    <text evidence="7">The sequence shown here is derived from an EMBL/GenBank/DDBJ whole genome shotgun (WGS) entry which is preliminary data.</text>
</comment>
<evidence type="ECO:0000313" key="8">
    <source>
        <dbReference type="Proteomes" id="UP000475862"/>
    </source>
</evidence>
<keyword evidence="2 5" id="KW-0812">Transmembrane</keyword>
<evidence type="ECO:0000256" key="4">
    <source>
        <dbReference type="ARBA" id="ARBA00023136"/>
    </source>
</evidence>
<protein>
    <recommendedName>
        <fullName evidence="6">Major facilitator superfamily (MFS) profile domain-containing protein</fullName>
    </recommendedName>
</protein>
<reference evidence="7 8" key="1">
    <citation type="submission" date="2019-08" db="EMBL/GenBank/DDBJ databases">
        <title>The genome of the soybean aphid Biotype 1, its phylome, world population structure and adaptation to the North American continent.</title>
        <authorList>
            <person name="Giordano R."/>
            <person name="Donthu R.K."/>
            <person name="Hernandez A.G."/>
            <person name="Wright C.L."/>
            <person name="Zimin A.V."/>
        </authorList>
    </citation>
    <scope>NUCLEOTIDE SEQUENCE [LARGE SCALE GENOMIC DNA]</scope>
    <source>
        <tissue evidence="7">Whole aphids</tissue>
    </source>
</reference>
<feature type="transmembrane region" description="Helical" evidence="5">
    <location>
        <begin position="429"/>
        <end position="450"/>
    </location>
</feature>
<dbReference type="PROSITE" id="PS50850">
    <property type="entry name" value="MFS"/>
    <property type="match status" value="1"/>
</dbReference>
<feature type="transmembrane region" description="Helical" evidence="5">
    <location>
        <begin position="311"/>
        <end position="329"/>
    </location>
</feature>
<dbReference type="PROSITE" id="PS00216">
    <property type="entry name" value="SUGAR_TRANSPORT_1"/>
    <property type="match status" value="1"/>
</dbReference>
<organism evidence="7 8">
    <name type="scientific">Aphis glycines</name>
    <name type="common">Soybean aphid</name>
    <dbReference type="NCBI Taxonomy" id="307491"/>
    <lineage>
        <taxon>Eukaryota</taxon>
        <taxon>Metazoa</taxon>
        <taxon>Ecdysozoa</taxon>
        <taxon>Arthropoda</taxon>
        <taxon>Hexapoda</taxon>
        <taxon>Insecta</taxon>
        <taxon>Pterygota</taxon>
        <taxon>Neoptera</taxon>
        <taxon>Paraneoptera</taxon>
        <taxon>Hemiptera</taxon>
        <taxon>Sternorrhyncha</taxon>
        <taxon>Aphidomorpha</taxon>
        <taxon>Aphidoidea</taxon>
        <taxon>Aphididae</taxon>
        <taxon>Aphidini</taxon>
        <taxon>Aphis</taxon>
        <taxon>Aphis</taxon>
    </lineage>
</organism>
<dbReference type="Gene3D" id="1.20.1250.20">
    <property type="entry name" value="MFS general substrate transporter like domains"/>
    <property type="match status" value="1"/>
</dbReference>
<feature type="transmembrane region" description="Helical" evidence="5">
    <location>
        <begin position="283"/>
        <end position="305"/>
    </location>
</feature>
<evidence type="ECO:0000313" key="7">
    <source>
        <dbReference type="EMBL" id="KAE9538219.1"/>
    </source>
</evidence>
<keyword evidence="8" id="KW-1185">Reference proteome</keyword>
<name>A0A6G0TUB9_APHGL</name>
<dbReference type="PANTHER" id="PTHR24064">
    <property type="entry name" value="SOLUTE CARRIER FAMILY 22 MEMBER"/>
    <property type="match status" value="1"/>
</dbReference>
<keyword evidence="4 5" id="KW-0472">Membrane</keyword>
<proteinExistence type="predicted"/>
<dbReference type="Proteomes" id="UP000475862">
    <property type="component" value="Unassembled WGS sequence"/>
</dbReference>
<evidence type="ECO:0000259" key="6">
    <source>
        <dbReference type="PROSITE" id="PS50850"/>
    </source>
</evidence>
<gene>
    <name evidence="7" type="ORF">AGLY_006191</name>
</gene>
<dbReference type="OrthoDB" id="2261376at2759"/>
<sequence>MRRRSLYRNTILYACLLVVRDRSSDVFRVQKVLLQPILSEFFLGSSVLLLSFSRKIRIMNIDSVLVTVGMGRYQFAGCVLFGFMIMYSNVSPVTYVFTAGDLKYRCAILGCDSPDPAERTYEPEWLRFTTPYREDTGLPRKCQRYSRNPANSSGCGQSDFNRNTTELCHDGWVFEDNENTIGTEFGLMCEEKKWKLSMVGTVNNFGQFIGIPVSGIIADKFGRKFAMVFCAVTSAIICIIQSFSVNYQMFLILELLSSIVSSGVYTVTFVLAMELVLPNHRVLYYSILECFYPIGAILVAFIASLVKDWRLLLQIANIPGLLFLSYFWLTEESMRWLEMQGKHDRVIDVLKRIAGINKKSLPVLPSNVQMETINYDDENDAKYVNILKDVIRSPTILCRLIRCSLVWIAITLVYYGLSICSTDIAGDKYLNFSLVSFVEIPACLLNWLIMEGMSRKMSLSCMFILCGFTSVLYNLVPDSLLLIKLSIFLISKLAISIAFCIIYMLTVEIFPTRMRATLLSVCSMIGRIGSMLAPQTTLLAEYFGNYVTMLVFGATALVAAAITMTLPESKNIKLPDTVVEAERIGIDRLLPENIENS</sequence>
<feature type="transmembrane region" description="Helical" evidence="5">
    <location>
        <begin position="64"/>
        <end position="87"/>
    </location>
</feature>
<dbReference type="InterPro" id="IPR005829">
    <property type="entry name" value="Sugar_transporter_CS"/>
</dbReference>
<evidence type="ECO:0000256" key="1">
    <source>
        <dbReference type="ARBA" id="ARBA00004141"/>
    </source>
</evidence>
<dbReference type="Pfam" id="PF00083">
    <property type="entry name" value="Sugar_tr"/>
    <property type="match status" value="1"/>
</dbReference>
<keyword evidence="3 5" id="KW-1133">Transmembrane helix</keyword>
<feature type="transmembrane region" description="Helical" evidence="5">
    <location>
        <begin position="196"/>
        <end position="218"/>
    </location>
</feature>
<dbReference type="CDD" id="cd17317">
    <property type="entry name" value="MFS_SLC22"/>
    <property type="match status" value="1"/>
</dbReference>
<dbReference type="EMBL" id="VYZN01000017">
    <property type="protein sequence ID" value="KAE9538219.1"/>
    <property type="molecule type" value="Genomic_DNA"/>
</dbReference>
<dbReference type="InterPro" id="IPR020846">
    <property type="entry name" value="MFS_dom"/>
</dbReference>
<feature type="transmembrane region" description="Helical" evidence="5">
    <location>
        <begin position="457"/>
        <end position="476"/>
    </location>
</feature>
<dbReference type="InterPro" id="IPR005828">
    <property type="entry name" value="MFS_sugar_transport-like"/>
</dbReference>
<evidence type="ECO:0000256" key="3">
    <source>
        <dbReference type="ARBA" id="ARBA00022989"/>
    </source>
</evidence>
<dbReference type="InterPro" id="IPR036259">
    <property type="entry name" value="MFS_trans_sf"/>
</dbReference>
<feature type="transmembrane region" description="Helical" evidence="5">
    <location>
        <begin position="482"/>
        <end position="504"/>
    </location>
</feature>
<accession>A0A6G0TUB9</accession>
<feature type="transmembrane region" description="Helical" evidence="5">
    <location>
        <begin position="396"/>
        <end position="417"/>
    </location>
</feature>
<dbReference type="AlphaFoldDB" id="A0A6G0TUB9"/>
<feature type="transmembrane region" description="Helical" evidence="5">
    <location>
        <begin position="225"/>
        <end position="243"/>
    </location>
</feature>
<evidence type="ECO:0000256" key="2">
    <source>
        <dbReference type="ARBA" id="ARBA00022692"/>
    </source>
</evidence>
<comment type="subcellular location">
    <subcellularLocation>
        <location evidence="1">Membrane</location>
        <topology evidence="1">Multi-pass membrane protein</topology>
    </subcellularLocation>
</comment>